<dbReference type="Gramene" id="A06p34860.2_BraZ1">
    <property type="protein sequence ID" value="A06p34860.2_BraZ1.CDS"/>
    <property type="gene ID" value="A06g34860.2_BraZ1"/>
</dbReference>
<sequence>FGIYFSILDHRAALLRPLAETKTLAGHCKTKNQICGHHFKLISKILNPSQLKLESYGEEEA</sequence>
<dbReference type="AlphaFoldDB" id="A0A8D9G7U3"/>
<organism evidence="1 2">
    <name type="scientific">Brassica campestris</name>
    <name type="common">Field mustard</name>
    <dbReference type="NCBI Taxonomy" id="3711"/>
    <lineage>
        <taxon>Eukaryota</taxon>
        <taxon>Viridiplantae</taxon>
        <taxon>Streptophyta</taxon>
        <taxon>Embryophyta</taxon>
        <taxon>Tracheophyta</taxon>
        <taxon>Spermatophyta</taxon>
        <taxon>Magnoliopsida</taxon>
        <taxon>eudicotyledons</taxon>
        <taxon>Gunneridae</taxon>
        <taxon>Pentapetalae</taxon>
        <taxon>rosids</taxon>
        <taxon>malvids</taxon>
        <taxon>Brassicales</taxon>
        <taxon>Brassicaceae</taxon>
        <taxon>Brassiceae</taxon>
        <taxon>Brassica</taxon>
    </lineage>
</organism>
<protein>
    <submittedName>
        <fullName evidence="1">Uncharacterized protein</fullName>
    </submittedName>
</protein>
<reference evidence="1 2" key="1">
    <citation type="submission" date="2021-07" db="EMBL/GenBank/DDBJ databases">
        <authorList>
            <consortium name="Genoscope - CEA"/>
            <person name="William W."/>
        </authorList>
    </citation>
    <scope>NUCLEOTIDE SEQUENCE [LARGE SCALE GENOMIC DNA]</scope>
</reference>
<name>A0A8D9G7U3_BRACM</name>
<accession>A0A8D9G7U3</accession>
<gene>
    <name evidence="1" type="ORF">BRAPAZ1V2_A06P34860.2</name>
</gene>
<proteinExistence type="predicted"/>
<dbReference type="EMBL" id="LS974622">
    <property type="protein sequence ID" value="CAG7871246.1"/>
    <property type="molecule type" value="Genomic_DNA"/>
</dbReference>
<evidence type="ECO:0000313" key="2">
    <source>
        <dbReference type="Proteomes" id="UP000694005"/>
    </source>
</evidence>
<feature type="non-terminal residue" evidence="1">
    <location>
        <position position="61"/>
    </location>
</feature>
<dbReference type="Proteomes" id="UP000694005">
    <property type="component" value="Chromosome A06"/>
</dbReference>
<evidence type="ECO:0000313" key="1">
    <source>
        <dbReference type="EMBL" id="CAG7871246.1"/>
    </source>
</evidence>